<sequence>MGDTNSGQPKWTQVPATEATPRYSFFVQNLRKPELDDRDYRVIRLENGLLGVLIHDAHADKAASCLSIAVGHLQDPDDVPGMAHFCEHMIKKGSESYPAENDFLSFVLTNGGVQNAGTSAAWQDYWFSINPSKLSGALPRQAAFFHSPLFLSNLTAREMNAVDSENKRNLQNDSRRIHQLSKSLSRPGHPWTKFGTGNVKTLTEAARKKLEEDGRPTEVEDGDGGPIGRAVRQQLMKWWEEEYCSGRMTLCVLGNETIEELTKLVVPLFSRIPNRGITSRPVFEGPVWDSEQKGTIVFVKTFKDYYELSIVFQIDDQAPLYHTRPASFLSHLLGHEGPGSIYSYLKKRGWIFELHAGISSSNPSVTSLTIGGKLTREGYLHYEEVAQTIFNYIALLRDSSFEQYHFEERKQLNKTFFRFQEKSQPHSYVKSIALRLLDPVAGEPQDILSGGTDRLEWDEPAVLQLLDSFRPKNARVMVMAQVHDPSVSGGGDSWEVEKWYGTEYRVRPLSAEFINKADQPNCNPELALPKPNPYVPEDFGVNRREVAAVSKAPQLIPDDQFWIPKAHVKIHIKSPVAYSTPRNAVLTHLVEYMLEDSLADITYDAQLAGLHYYVSSDSKGLSVAVHGYSDKLPLLLDTVLQRLKEIQFSQDRLDVKKEELERAYKNYYLGQPSNLALDFTSYLLSTPWWTPAQKLEEISYVTLADLAWHKQELLRKVHVETLITGNVSEQRALDIADIIERHLTSTPLPQAEWPQERSSLLPSASAHVVRRTHDNPKETNSALVYHCQFGDVSNIRLRAILRLISHVLKEPAFSQLRTVEQLGYIVTTLLHVASGTIGFSFKIQSLKSPTVVEERVEAFIKDYRHTLASTASATFAGWKEGLATKLLEKPKNLAEETSRFWSPIRSGHYDFLRGETDAALVRELTLEEVLAAYDELLLPDGSANRKKLSYHLLSQRLEEDIQPASSQVVVGDETLFKAGLAYSATALPVASFYGKVARNGVSRM</sequence>
<keyword evidence="2" id="KW-1185">Reference proteome</keyword>
<evidence type="ECO:0000313" key="2">
    <source>
        <dbReference type="Proteomes" id="UP001055072"/>
    </source>
</evidence>
<evidence type="ECO:0000313" key="1">
    <source>
        <dbReference type="EMBL" id="KAI0088716.1"/>
    </source>
</evidence>
<reference evidence="1" key="1">
    <citation type="journal article" date="2021" name="Environ. Microbiol.">
        <title>Gene family expansions and transcriptome signatures uncover fungal adaptations to wood decay.</title>
        <authorList>
            <person name="Hage H."/>
            <person name="Miyauchi S."/>
            <person name="Viragh M."/>
            <person name="Drula E."/>
            <person name="Min B."/>
            <person name="Chaduli D."/>
            <person name="Navarro D."/>
            <person name="Favel A."/>
            <person name="Norest M."/>
            <person name="Lesage-Meessen L."/>
            <person name="Balint B."/>
            <person name="Merenyi Z."/>
            <person name="de Eugenio L."/>
            <person name="Morin E."/>
            <person name="Martinez A.T."/>
            <person name="Baldrian P."/>
            <person name="Stursova M."/>
            <person name="Martinez M.J."/>
            <person name="Novotny C."/>
            <person name="Magnuson J.K."/>
            <person name="Spatafora J.W."/>
            <person name="Maurice S."/>
            <person name="Pangilinan J."/>
            <person name="Andreopoulos W."/>
            <person name="LaButti K."/>
            <person name="Hundley H."/>
            <person name="Na H."/>
            <person name="Kuo A."/>
            <person name="Barry K."/>
            <person name="Lipzen A."/>
            <person name="Henrissat B."/>
            <person name="Riley R."/>
            <person name="Ahrendt S."/>
            <person name="Nagy L.G."/>
            <person name="Grigoriev I.V."/>
            <person name="Martin F."/>
            <person name="Rosso M.N."/>
        </authorList>
    </citation>
    <scope>NUCLEOTIDE SEQUENCE</scope>
    <source>
        <strain evidence="1">CBS 384.51</strain>
    </source>
</reference>
<name>A0ACB8U356_9APHY</name>
<dbReference type="Proteomes" id="UP001055072">
    <property type="component" value="Unassembled WGS sequence"/>
</dbReference>
<organism evidence="1 2">
    <name type="scientific">Irpex rosettiformis</name>
    <dbReference type="NCBI Taxonomy" id="378272"/>
    <lineage>
        <taxon>Eukaryota</taxon>
        <taxon>Fungi</taxon>
        <taxon>Dikarya</taxon>
        <taxon>Basidiomycota</taxon>
        <taxon>Agaricomycotina</taxon>
        <taxon>Agaricomycetes</taxon>
        <taxon>Polyporales</taxon>
        <taxon>Irpicaceae</taxon>
        <taxon>Irpex</taxon>
    </lineage>
</organism>
<protein>
    <submittedName>
        <fullName evidence="1">LuxS/MPP-like metallohydrolase</fullName>
    </submittedName>
</protein>
<comment type="caution">
    <text evidence="1">The sequence shown here is derived from an EMBL/GenBank/DDBJ whole genome shotgun (WGS) entry which is preliminary data.</text>
</comment>
<gene>
    <name evidence="1" type="ORF">BDY19DRAFT_994080</name>
</gene>
<accession>A0ACB8U356</accession>
<dbReference type="EMBL" id="MU274913">
    <property type="protein sequence ID" value="KAI0088716.1"/>
    <property type="molecule type" value="Genomic_DNA"/>
</dbReference>
<proteinExistence type="predicted"/>